<dbReference type="AlphaFoldDB" id="A0A6V7YB30"/>
<reference evidence="1 2" key="1">
    <citation type="submission" date="2020-08" db="EMBL/GenBank/DDBJ databases">
        <authorList>
            <person name="Koutsovoulos G."/>
            <person name="Danchin GJ E."/>
        </authorList>
    </citation>
    <scope>NUCLEOTIDE SEQUENCE [LARGE SCALE GENOMIC DNA]</scope>
</reference>
<accession>A0A6V7YB30</accession>
<dbReference type="PANTHER" id="PTHR23409:SF21">
    <property type="entry name" value="CAPSID PROTEIN"/>
    <property type="match status" value="1"/>
</dbReference>
<dbReference type="SUPFAM" id="SSF54001">
    <property type="entry name" value="Cysteine proteinases"/>
    <property type="match status" value="1"/>
</dbReference>
<dbReference type="GO" id="GO:0004748">
    <property type="term" value="F:ribonucleoside-diphosphate reductase activity, thioredoxin disulfide as acceptor"/>
    <property type="evidence" value="ECO:0007669"/>
    <property type="project" value="TreeGrafter"/>
</dbReference>
<dbReference type="EMBL" id="CAJEWN010003833">
    <property type="protein sequence ID" value="CAD2208705.1"/>
    <property type="molecule type" value="Genomic_DNA"/>
</dbReference>
<dbReference type="GO" id="GO:0005829">
    <property type="term" value="C:cytosol"/>
    <property type="evidence" value="ECO:0007669"/>
    <property type="project" value="TreeGrafter"/>
</dbReference>
<dbReference type="GO" id="GO:0009263">
    <property type="term" value="P:deoxyribonucleotide biosynthetic process"/>
    <property type="evidence" value="ECO:0007669"/>
    <property type="project" value="InterPro"/>
</dbReference>
<organism evidence="1 2">
    <name type="scientific">Meloidogyne enterolobii</name>
    <name type="common">Root-knot nematode worm</name>
    <name type="synonym">Meloidogyne mayaguensis</name>
    <dbReference type="NCBI Taxonomy" id="390850"/>
    <lineage>
        <taxon>Eukaryota</taxon>
        <taxon>Metazoa</taxon>
        <taxon>Ecdysozoa</taxon>
        <taxon>Nematoda</taxon>
        <taxon>Chromadorea</taxon>
        <taxon>Rhabditida</taxon>
        <taxon>Tylenchina</taxon>
        <taxon>Tylenchomorpha</taxon>
        <taxon>Tylenchoidea</taxon>
        <taxon>Meloidogynidae</taxon>
        <taxon>Meloidogyninae</taxon>
        <taxon>Meloidogyne</taxon>
    </lineage>
</organism>
<dbReference type="Gene3D" id="3.40.395.10">
    <property type="entry name" value="Adenoviral Proteinase, Chain A"/>
    <property type="match status" value="1"/>
</dbReference>
<gene>
    <name evidence="1" type="ORF">MENT_LOCUS62776</name>
</gene>
<protein>
    <submittedName>
        <fullName evidence="1">Uncharacterized protein</fullName>
    </submittedName>
</protein>
<sequence>MTTLKKIDKDSSEGVDNRLTFFSIPSTNVGIQRSAYKEILPLNALNQSAGPFVFRYFGDSLYLDLSKTFLSLVLSLERKDTTSGEWVPITDGEAAELKGDKFTGVAQYLGLTWIRRLTLSINGVQCYDSGIHYAYRCIILHELGADKEVSKGLYEAALYYKDAVDKDDSEGSGFKSRVSRFAKGKLCRMFSHLDYDMARQNQLLIPQSDVIWTIYRNSDEFLIHTPKFRSTAALVENTHTYRLRLHDMRILIKQVDLSMSLNNAIARHLEQTPAKYAFRKIDIRSVFLGKGRQEITHAAFTSTCPRRLIICFVSSPAFTGNSALSPFTFEHANLRSVSAEFGGFQFPAVSYDFDFADNNFVRAYVDMFVGMDLDNWPNTDQRTLDISMREFSKSSCFFVIPMTSTLEDTNGLELIRQGTTTIRCIFNQPIKDEGYEMIIMVRMDLFKMNSLQIETILSRYTPLKNKFLGVFSSNTIPNIEWNSPFCFIANTMKKGTVGEHWIACYSDRKNTLEYFDSLGDPPNCDMRQSMLNRFKIVKQSRYSIQSPLSDTCGHYCICFLVNRSKQKSSFSSTLRKLHSIPSESRDAVIKRFVQRLAMLPSI</sequence>
<evidence type="ECO:0000313" key="2">
    <source>
        <dbReference type="Proteomes" id="UP000580250"/>
    </source>
</evidence>
<evidence type="ECO:0000313" key="1">
    <source>
        <dbReference type="EMBL" id="CAD2208705.1"/>
    </source>
</evidence>
<dbReference type="InterPro" id="IPR000358">
    <property type="entry name" value="RNR_small_fam"/>
</dbReference>
<dbReference type="Proteomes" id="UP000580250">
    <property type="component" value="Unassembled WGS sequence"/>
</dbReference>
<dbReference type="OrthoDB" id="5828307at2759"/>
<proteinExistence type="predicted"/>
<dbReference type="PANTHER" id="PTHR23409">
    <property type="entry name" value="RIBONUCLEOSIDE-DIPHOSPHATE REDUCTASE SMALL CHAIN"/>
    <property type="match status" value="1"/>
</dbReference>
<dbReference type="InterPro" id="IPR038765">
    <property type="entry name" value="Papain-like_cys_pep_sf"/>
</dbReference>
<name>A0A6V7YB30_MELEN</name>
<comment type="caution">
    <text evidence="1">The sequence shown here is derived from an EMBL/GenBank/DDBJ whole genome shotgun (WGS) entry which is preliminary data.</text>
</comment>